<gene>
    <name evidence="2" type="ORF">Phou_071760</name>
</gene>
<reference evidence="2 3" key="2">
    <citation type="submission" date="2020-03" db="EMBL/GenBank/DDBJ databases">
        <authorList>
            <person name="Ichikawa N."/>
            <person name="Kimura A."/>
            <person name="Kitahashi Y."/>
            <person name="Uohara A."/>
        </authorList>
    </citation>
    <scope>NUCLEOTIDE SEQUENCE [LARGE SCALE GENOMIC DNA]</scope>
    <source>
        <strain evidence="2 3">NBRC 108639</strain>
    </source>
</reference>
<protein>
    <submittedName>
        <fullName evidence="2">Uncharacterized protein</fullName>
    </submittedName>
</protein>
<dbReference type="AlphaFoldDB" id="A0A6V8KM20"/>
<comment type="caution">
    <text evidence="2">The sequence shown here is derived from an EMBL/GenBank/DDBJ whole genome shotgun (WGS) entry which is preliminary data.</text>
</comment>
<feature type="region of interest" description="Disordered" evidence="1">
    <location>
        <begin position="1"/>
        <end position="61"/>
    </location>
</feature>
<evidence type="ECO:0000313" key="3">
    <source>
        <dbReference type="Proteomes" id="UP000482800"/>
    </source>
</evidence>
<evidence type="ECO:0000313" key="2">
    <source>
        <dbReference type="EMBL" id="GFJ82996.1"/>
    </source>
</evidence>
<accession>A0A6V8KM20</accession>
<evidence type="ECO:0000256" key="1">
    <source>
        <dbReference type="SAM" id="MobiDB-lite"/>
    </source>
</evidence>
<dbReference type="EMBL" id="BLPF01000002">
    <property type="protein sequence ID" value="GFJ82996.1"/>
    <property type="molecule type" value="Genomic_DNA"/>
</dbReference>
<proteinExistence type="predicted"/>
<feature type="compositionally biased region" description="Basic residues" evidence="1">
    <location>
        <begin position="39"/>
        <end position="61"/>
    </location>
</feature>
<sequence length="61" mass="6667">MAVRGEQPEDDGEDGADLPSKPGPPNRGRHRDPAPRAHGLGRRRSTTARHDRRPHTGRPGT</sequence>
<keyword evidence="3" id="KW-1185">Reference proteome</keyword>
<organism evidence="2 3">
    <name type="scientific">Phytohabitans houttuyneae</name>
    <dbReference type="NCBI Taxonomy" id="1076126"/>
    <lineage>
        <taxon>Bacteria</taxon>
        <taxon>Bacillati</taxon>
        <taxon>Actinomycetota</taxon>
        <taxon>Actinomycetes</taxon>
        <taxon>Micromonosporales</taxon>
        <taxon>Micromonosporaceae</taxon>
    </lineage>
</organism>
<name>A0A6V8KM20_9ACTN</name>
<dbReference type="RefSeq" id="WP_173064206.1">
    <property type="nucleotide sequence ID" value="NZ_BAABGO010000004.1"/>
</dbReference>
<dbReference type="Proteomes" id="UP000482800">
    <property type="component" value="Unassembled WGS sequence"/>
</dbReference>
<reference evidence="2 3" key="1">
    <citation type="submission" date="2020-03" db="EMBL/GenBank/DDBJ databases">
        <title>Whole genome shotgun sequence of Phytohabitans houttuyneae NBRC 108639.</title>
        <authorList>
            <person name="Komaki H."/>
            <person name="Tamura T."/>
        </authorList>
    </citation>
    <scope>NUCLEOTIDE SEQUENCE [LARGE SCALE GENOMIC DNA]</scope>
    <source>
        <strain evidence="2 3">NBRC 108639</strain>
    </source>
</reference>